<dbReference type="InterPro" id="IPR039417">
    <property type="entry name" value="Peptidase_C1A_papain-like"/>
</dbReference>
<dbReference type="CDD" id="cd02248">
    <property type="entry name" value="Peptidase_C1A"/>
    <property type="match status" value="1"/>
</dbReference>
<comment type="similarity">
    <text evidence="1">Belongs to the peptidase C1 family.</text>
</comment>
<dbReference type="InterPro" id="IPR025661">
    <property type="entry name" value="Pept_asp_AS"/>
</dbReference>
<dbReference type="InterPro" id="IPR038765">
    <property type="entry name" value="Papain-like_cys_pep_sf"/>
</dbReference>
<gene>
    <name evidence="3" type="ORF">ACG04Q_24755</name>
</gene>
<dbReference type="PROSITE" id="PS00640">
    <property type="entry name" value="THIOL_PROTEASE_ASN"/>
    <property type="match status" value="1"/>
</dbReference>
<sequence length="367" mass="39564">MALEKMDAAALQSAVAQAGENWQAGMTSVSELPDQDKRLRLGAMPPGGEAELVNRERAAAANRDAAMATSEAGAPAAYDLRNVGGKNFITPVKDQGGCGSCVAFGSAATVEGTFRVQRNDPALAVDFSEAHLFYCIARAQGRNCGNGWWCDKGLDAFKTDGVVDEACYPYTAGDQNCSNRCADWQNRLTKISGWHQINSVADMKTWLSTRGPLSAAFTVYNDFFSYKSGVYKHVSGAVAGGHCVSVIGYNDAGGYWICKNSWGPGWGASGFFNIAYGQCGIDAQMWAVDGVLETGWLNGRKVQGLWAIDQDRNAWAYLDGGIGWRRIAFDNDNIFIDLLTLLSSAKLTKSAVNVYQEGGVIKQVYVF</sequence>
<dbReference type="Gene3D" id="3.90.70.10">
    <property type="entry name" value="Cysteine proteinases"/>
    <property type="match status" value="1"/>
</dbReference>
<accession>A0ABW7GS62</accession>
<reference evidence="3 4" key="1">
    <citation type="submission" date="2024-08" db="EMBL/GenBank/DDBJ databases">
        <authorList>
            <person name="Lu H."/>
        </authorList>
    </citation>
    <scope>NUCLEOTIDE SEQUENCE [LARGE SCALE GENOMIC DNA]</scope>
    <source>
        <strain evidence="3 4">DXS20W</strain>
    </source>
</reference>
<dbReference type="SMART" id="SM00645">
    <property type="entry name" value="Pept_C1"/>
    <property type="match status" value="1"/>
</dbReference>
<organism evidence="3 4">
    <name type="scientific">Pelomonas lactea</name>
    <dbReference type="NCBI Taxonomy" id="3299030"/>
    <lineage>
        <taxon>Bacteria</taxon>
        <taxon>Pseudomonadati</taxon>
        <taxon>Pseudomonadota</taxon>
        <taxon>Betaproteobacteria</taxon>
        <taxon>Burkholderiales</taxon>
        <taxon>Sphaerotilaceae</taxon>
        <taxon>Roseateles</taxon>
    </lineage>
</organism>
<evidence type="ECO:0000313" key="4">
    <source>
        <dbReference type="Proteomes" id="UP001606302"/>
    </source>
</evidence>
<evidence type="ECO:0000256" key="1">
    <source>
        <dbReference type="ARBA" id="ARBA00008455"/>
    </source>
</evidence>
<dbReference type="PRINTS" id="PR00705">
    <property type="entry name" value="PAPAIN"/>
</dbReference>
<dbReference type="Pfam" id="PF00112">
    <property type="entry name" value="Peptidase_C1"/>
    <property type="match status" value="1"/>
</dbReference>
<proteinExistence type="inferred from homology"/>
<dbReference type="EMBL" id="JBIGHX010000011">
    <property type="protein sequence ID" value="MFG6464806.1"/>
    <property type="molecule type" value="Genomic_DNA"/>
</dbReference>
<comment type="caution">
    <text evidence="3">The sequence shown here is derived from an EMBL/GenBank/DDBJ whole genome shotgun (WGS) entry which is preliminary data.</text>
</comment>
<keyword evidence="4" id="KW-1185">Reference proteome</keyword>
<dbReference type="InterPro" id="IPR013128">
    <property type="entry name" value="Peptidase_C1A"/>
</dbReference>
<dbReference type="SUPFAM" id="SSF54001">
    <property type="entry name" value="Cysteine proteinases"/>
    <property type="match status" value="1"/>
</dbReference>
<feature type="domain" description="Peptidase C1A papain C-terminal" evidence="2">
    <location>
        <begin position="74"/>
        <end position="289"/>
    </location>
</feature>
<dbReference type="RefSeq" id="WP_394514402.1">
    <property type="nucleotide sequence ID" value="NZ_JBIGHX010000011.1"/>
</dbReference>
<dbReference type="PANTHER" id="PTHR12411">
    <property type="entry name" value="CYSTEINE PROTEASE FAMILY C1-RELATED"/>
    <property type="match status" value="1"/>
</dbReference>
<evidence type="ECO:0000313" key="3">
    <source>
        <dbReference type="EMBL" id="MFG6464806.1"/>
    </source>
</evidence>
<dbReference type="InterPro" id="IPR000668">
    <property type="entry name" value="Peptidase_C1A_C"/>
</dbReference>
<evidence type="ECO:0000259" key="2">
    <source>
        <dbReference type="SMART" id="SM00645"/>
    </source>
</evidence>
<protein>
    <submittedName>
        <fullName evidence="3">C1 family peptidase</fullName>
    </submittedName>
</protein>
<name>A0ABW7GS62_9BURK</name>
<dbReference type="Proteomes" id="UP001606302">
    <property type="component" value="Unassembled WGS sequence"/>
</dbReference>